<sequence>MNCIAFDLHKQSITLCIVNQNRTALARKRILSSDPIGILALLEQWKKPEMVVEATASYE</sequence>
<accession>A0A5C5XEZ0</accession>
<comment type="caution">
    <text evidence="1">The sequence shown here is derived from an EMBL/GenBank/DDBJ whole genome shotgun (WGS) entry which is preliminary data.</text>
</comment>
<protein>
    <submittedName>
        <fullName evidence="1">Uncharacterized protein</fullName>
    </submittedName>
</protein>
<dbReference type="EMBL" id="SJPG01000001">
    <property type="protein sequence ID" value="TWT60462.1"/>
    <property type="molecule type" value="Genomic_DNA"/>
</dbReference>
<organism evidence="1 2">
    <name type="scientific">Rubinisphaera italica</name>
    <dbReference type="NCBI Taxonomy" id="2527969"/>
    <lineage>
        <taxon>Bacteria</taxon>
        <taxon>Pseudomonadati</taxon>
        <taxon>Planctomycetota</taxon>
        <taxon>Planctomycetia</taxon>
        <taxon>Planctomycetales</taxon>
        <taxon>Planctomycetaceae</taxon>
        <taxon>Rubinisphaera</taxon>
    </lineage>
</organism>
<proteinExistence type="predicted"/>
<reference evidence="1 2" key="1">
    <citation type="submission" date="2019-02" db="EMBL/GenBank/DDBJ databases">
        <title>Deep-cultivation of Planctomycetes and their phenomic and genomic characterization uncovers novel biology.</title>
        <authorList>
            <person name="Wiegand S."/>
            <person name="Jogler M."/>
            <person name="Boedeker C."/>
            <person name="Pinto D."/>
            <person name="Vollmers J."/>
            <person name="Rivas-Marin E."/>
            <person name="Kohn T."/>
            <person name="Peeters S.H."/>
            <person name="Heuer A."/>
            <person name="Rast P."/>
            <person name="Oberbeckmann S."/>
            <person name="Bunk B."/>
            <person name="Jeske O."/>
            <person name="Meyerdierks A."/>
            <person name="Storesund J.E."/>
            <person name="Kallscheuer N."/>
            <person name="Luecker S."/>
            <person name="Lage O.M."/>
            <person name="Pohl T."/>
            <person name="Merkel B.J."/>
            <person name="Hornburger P."/>
            <person name="Mueller R.-W."/>
            <person name="Bruemmer F."/>
            <person name="Labrenz M."/>
            <person name="Spormann A.M."/>
            <person name="Op Den Camp H."/>
            <person name="Overmann J."/>
            <person name="Amann R."/>
            <person name="Jetten M.S.M."/>
            <person name="Mascher T."/>
            <person name="Medema M.H."/>
            <person name="Devos D.P."/>
            <person name="Kaster A.-K."/>
            <person name="Ovreas L."/>
            <person name="Rohde M."/>
            <person name="Galperin M.Y."/>
            <person name="Jogler C."/>
        </authorList>
    </citation>
    <scope>NUCLEOTIDE SEQUENCE [LARGE SCALE GENOMIC DNA]</scope>
    <source>
        <strain evidence="1 2">Pan54</strain>
    </source>
</reference>
<evidence type="ECO:0000313" key="1">
    <source>
        <dbReference type="EMBL" id="TWT60462.1"/>
    </source>
</evidence>
<dbReference type="RefSeq" id="WP_146502584.1">
    <property type="nucleotide sequence ID" value="NZ_SJPG01000001.1"/>
</dbReference>
<gene>
    <name evidence="1" type="ORF">Pan54_11760</name>
</gene>
<dbReference type="AlphaFoldDB" id="A0A5C5XEZ0"/>
<dbReference type="Proteomes" id="UP000316095">
    <property type="component" value="Unassembled WGS sequence"/>
</dbReference>
<dbReference type="OrthoDB" id="273556at2"/>
<keyword evidence="2" id="KW-1185">Reference proteome</keyword>
<name>A0A5C5XEZ0_9PLAN</name>
<evidence type="ECO:0000313" key="2">
    <source>
        <dbReference type="Proteomes" id="UP000316095"/>
    </source>
</evidence>